<evidence type="ECO:0000256" key="6">
    <source>
        <dbReference type="ARBA" id="ARBA00023069"/>
    </source>
</evidence>
<dbReference type="OrthoDB" id="294378at2759"/>
<dbReference type="AlphaFoldDB" id="A0A8J6C983"/>
<keyword evidence="3" id="KW-0963">Cytoplasm</keyword>
<protein>
    <recommendedName>
        <fullName evidence="12">Radial spoke protein 10</fullName>
    </recommendedName>
</protein>
<evidence type="ECO:0000256" key="5">
    <source>
        <dbReference type="ARBA" id="ARBA00022846"/>
    </source>
</evidence>
<feature type="compositionally biased region" description="Low complexity" evidence="9">
    <location>
        <begin position="617"/>
        <end position="626"/>
    </location>
</feature>
<accession>A0A8J6C983</accession>
<dbReference type="SUPFAM" id="SSF82185">
    <property type="entry name" value="Histone H3 K4-specific methyltransferase SET7/9 N-terminal domain"/>
    <property type="match status" value="3"/>
</dbReference>
<organism evidence="10 11">
    <name type="scientific">Diacronema lutheri</name>
    <name type="common">Unicellular marine alga</name>
    <name type="synonym">Monochrysis lutheri</name>
    <dbReference type="NCBI Taxonomy" id="2081491"/>
    <lineage>
        <taxon>Eukaryota</taxon>
        <taxon>Haptista</taxon>
        <taxon>Haptophyta</taxon>
        <taxon>Pavlovophyceae</taxon>
        <taxon>Pavlovales</taxon>
        <taxon>Pavlovaceae</taxon>
        <taxon>Diacronema</taxon>
    </lineage>
</organism>
<evidence type="ECO:0000256" key="8">
    <source>
        <dbReference type="ARBA" id="ARBA00023273"/>
    </source>
</evidence>
<evidence type="ECO:0008006" key="12">
    <source>
        <dbReference type="Google" id="ProtNLM"/>
    </source>
</evidence>
<dbReference type="Gene3D" id="2.20.110.10">
    <property type="entry name" value="Histone H3 K4-specific methyltransferase SET7/9 N-terminal domain"/>
    <property type="match status" value="4"/>
</dbReference>
<dbReference type="PANTHER" id="PTHR46613">
    <property type="entry name" value="RADIAL SPOKE HEAD 10 HOMOLOG B-RELATED"/>
    <property type="match status" value="1"/>
</dbReference>
<dbReference type="Pfam" id="PF02493">
    <property type="entry name" value="MORN"/>
    <property type="match status" value="8"/>
</dbReference>
<dbReference type="Proteomes" id="UP000751190">
    <property type="component" value="Unassembled WGS sequence"/>
</dbReference>
<proteinExistence type="predicted"/>
<dbReference type="EMBL" id="JAGTXO010000013">
    <property type="protein sequence ID" value="KAG8464304.1"/>
    <property type="molecule type" value="Genomic_DNA"/>
</dbReference>
<dbReference type="OMA" id="CKMASAV"/>
<evidence type="ECO:0000256" key="9">
    <source>
        <dbReference type="SAM" id="MobiDB-lite"/>
    </source>
</evidence>
<evidence type="ECO:0000256" key="2">
    <source>
        <dbReference type="ARBA" id="ARBA00004430"/>
    </source>
</evidence>
<dbReference type="PANTHER" id="PTHR46613:SF1">
    <property type="entry name" value="RADIAL SPOKE HEAD 10 HOMOLOG B-RELATED"/>
    <property type="match status" value="1"/>
</dbReference>
<dbReference type="SMART" id="SM00698">
    <property type="entry name" value="MORN"/>
    <property type="match status" value="9"/>
</dbReference>
<evidence type="ECO:0000313" key="10">
    <source>
        <dbReference type="EMBL" id="KAG8464304.1"/>
    </source>
</evidence>
<keyword evidence="6" id="KW-0969">Cilium</keyword>
<dbReference type="GO" id="GO:0031514">
    <property type="term" value="C:motile cilium"/>
    <property type="evidence" value="ECO:0007669"/>
    <property type="project" value="UniProtKB-SubCell"/>
</dbReference>
<evidence type="ECO:0000313" key="11">
    <source>
        <dbReference type="Proteomes" id="UP000751190"/>
    </source>
</evidence>
<keyword evidence="5" id="KW-0282">Flagellum</keyword>
<comment type="subcellular location">
    <subcellularLocation>
        <location evidence="1">Cell projection</location>
        <location evidence="1">Cilium</location>
        <location evidence="1">Flagellum</location>
    </subcellularLocation>
    <subcellularLocation>
        <location evidence="2">Cytoplasm</location>
        <location evidence="2">Cytoskeleton</location>
        <location evidence="2">Cilium axoneme</location>
    </subcellularLocation>
</comment>
<keyword evidence="7" id="KW-0206">Cytoskeleton</keyword>
<sequence length="684" mass="75196">MELLLGEPVVDGALLPAVEEAHTGSYDGEGASHFRNGNTYVGHFKERTMSGRGEYAWTGLGVTYAGEFERNRMRGEGKYSWPDGSTYEGQVFDGLRDGYGVFTGPHGICRYSGEWKAGHRHGKGKLEYDPNGVSYYEGEWVTDEKHGQGKMVYTSGNVYEGQWKRNVKSGYGEMRWASTAEVYKGQWADGLQEGEGEHEWLRPQNDGHALQLRERYAGKWHKGQRSGQGIFVYANGSAYRGGWRANLKHGEGVFMFEDGSSCAGLFEDDRMLDASSVMQPAADPVAKLDVSEMVAAEKDPELAAKHVVNTLVRFHSEVKRTYRYYAAMHCPPSEAFTLALEQLDTLLHDIKVPTLDLPLADAHRVFFGSLLRPGAGQPKLTASPEPSVNQLVSEAMSARQSAIDMHAPARPILLREFTSGLVRLAHARHAQLPSLAQRVHELMTAHLLPNARATPSHGASTIERERAQSVGGDELELHWPAVRAVRDAFLDQLHPIWLACAAPRAEDTPAHRRPRAPDNRASDETCRCREFAQLLRNTRLLPAGMTVADALVATALKRYDVALATSDDATEQLAQMLEVELTHEEFCRGICHVAMLHHAAHDEPAPLGAESADAHDSAAAPAAADDAGARDTPLPLRPGADAPPATVVAHFLEWRLLPAWRAHRLEEQIRAMAIPSAAADDQLS</sequence>
<gene>
    <name evidence="10" type="ORF">KFE25_003367</name>
</gene>
<reference evidence="10" key="1">
    <citation type="submission" date="2021-05" db="EMBL/GenBank/DDBJ databases">
        <title>The genome of the haptophyte Pavlova lutheri (Diacronema luteri, Pavlovales) - a model for lipid biosynthesis in eukaryotic algae.</title>
        <authorList>
            <person name="Hulatt C.J."/>
            <person name="Posewitz M.C."/>
        </authorList>
    </citation>
    <scope>NUCLEOTIDE SEQUENCE</scope>
    <source>
        <strain evidence="10">NIVA-4/92</strain>
    </source>
</reference>
<name>A0A8J6C983_DIALT</name>
<keyword evidence="8" id="KW-0966">Cell projection</keyword>
<evidence type="ECO:0000256" key="4">
    <source>
        <dbReference type="ARBA" id="ARBA00022737"/>
    </source>
</evidence>
<comment type="caution">
    <text evidence="10">The sequence shown here is derived from an EMBL/GenBank/DDBJ whole genome shotgun (WGS) entry which is preliminary data.</text>
</comment>
<evidence type="ECO:0000256" key="1">
    <source>
        <dbReference type="ARBA" id="ARBA00004230"/>
    </source>
</evidence>
<evidence type="ECO:0000256" key="3">
    <source>
        <dbReference type="ARBA" id="ARBA00022490"/>
    </source>
</evidence>
<evidence type="ECO:0000256" key="7">
    <source>
        <dbReference type="ARBA" id="ARBA00023212"/>
    </source>
</evidence>
<keyword evidence="4" id="KW-0677">Repeat</keyword>
<keyword evidence="11" id="KW-1185">Reference proteome</keyword>
<dbReference type="GO" id="GO:0005930">
    <property type="term" value="C:axoneme"/>
    <property type="evidence" value="ECO:0007669"/>
    <property type="project" value="UniProtKB-SubCell"/>
</dbReference>
<dbReference type="InterPro" id="IPR003409">
    <property type="entry name" value="MORN"/>
</dbReference>
<feature type="region of interest" description="Disordered" evidence="9">
    <location>
        <begin position="605"/>
        <end position="640"/>
    </location>
</feature>